<evidence type="ECO:0000313" key="9">
    <source>
        <dbReference type="EMBL" id="MBY8822182.1"/>
    </source>
</evidence>
<dbReference type="Pfam" id="PF00034">
    <property type="entry name" value="Cytochrom_C"/>
    <property type="match status" value="1"/>
</dbReference>
<dbReference type="PRINTS" id="PR00604">
    <property type="entry name" value="CYTCHRMECIAB"/>
</dbReference>
<evidence type="ECO:0000256" key="4">
    <source>
        <dbReference type="ARBA" id="ARBA00022982"/>
    </source>
</evidence>
<protein>
    <submittedName>
        <fullName evidence="9">C-type cytochrome</fullName>
    </submittedName>
</protein>
<keyword evidence="1" id="KW-0813">Transport</keyword>
<evidence type="ECO:0000259" key="8">
    <source>
        <dbReference type="PROSITE" id="PS51007"/>
    </source>
</evidence>
<keyword evidence="2 6" id="KW-0349">Heme</keyword>
<keyword evidence="4" id="KW-0249">Electron transport</keyword>
<dbReference type="SUPFAM" id="SSF46626">
    <property type="entry name" value="Cytochrome c"/>
    <property type="match status" value="1"/>
</dbReference>
<dbReference type="Proteomes" id="UP000706039">
    <property type="component" value="Unassembled WGS sequence"/>
</dbReference>
<reference evidence="9 10" key="1">
    <citation type="submission" date="2021-08" db="EMBL/GenBank/DDBJ databases">
        <authorList>
            <person name="Tuo L."/>
        </authorList>
    </citation>
    <scope>NUCLEOTIDE SEQUENCE [LARGE SCALE GENOMIC DNA]</scope>
    <source>
        <strain evidence="9 10">JCM 31229</strain>
    </source>
</reference>
<feature type="chain" id="PRO_5047370194" evidence="7">
    <location>
        <begin position="26"/>
        <end position="124"/>
    </location>
</feature>
<organism evidence="9 10">
    <name type="scientific">Sphingomonas colocasiae</name>
    <dbReference type="NCBI Taxonomy" id="1848973"/>
    <lineage>
        <taxon>Bacteria</taxon>
        <taxon>Pseudomonadati</taxon>
        <taxon>Pseudomonadota</taxon>
        <taxon>Alphaproteobacteria</taxon>
        <taxon>Sphingomonadales</taxon>
        <taxon>Sphingomonadaceae</taxon>
        <taxon>Sphingomonas</taxon>
    </lineage>
</organism>
<dbReference type="PANTHER" id="PTHR11961">
    <property type="entry name" value="CYTOCHROME C"/>
    <property type="match status" value="1"/>
</dbReference>
<evidence type="ECO:0000313" key="10">
    <source>
        <dbReference type="Proteomes" id="UP000706039"/>
    </source>
</evidence>
<sequence>MKKAFGFTAGLGLLALASIPATASAAPGQKPPAFAMCAVCHKVNAGEKSAMGPNLWGVGGRKAAVSTFAYSPALKQSNITWTRDKLIAFVTDPRKTVPGTKMVYAGQKDPKVAAQIADYLLSLK</sequence>
<evidence type="ECO:0000256" key="7">
    <source>
        <dbReference type="SAM" id="SignalP"/>
    </source>
</evidence>
<dbReference type="PROSITE" id="PS51007">
    <property type="entry name" value="CYTC"/>
    <property type="match status" value="1"/>
</dbReference>
<accession>A0ABS7PP16</accession>
<name>A0ABS7PP16_9SPHN</name>
<dbReference type="EMBL" id="JAINVV010000004">
    <property type="protein sequence ID" value="MBY8822182.1"/>
    <property type="molecule type" value="Genomic_DNA"/>
</dbReference>
<dbReference type="InterPro" id="IPR036909">
    <property type="entry name" value="Cyt_c-like_dom_sf"/>
</dbReference>
<evidence type="ECO:0000256" key="1">
    <source>
        <dbReference type="ARBA" id="ARBA00022448"/>
    </source>
</evidence>
<proteinExistence type="predicted"/>
<evidence type="ECO:0000256" key="6">
    <source>
        <dbReference type="PROSITE-ProRule" id="PRU00433"/>
    </source>
</evidence>
<keyword evidence="3 6" id="KW-0479">Metal-binding</keyword>
<dbReference type="Gene3D" id="1.10.760.10">
    <property type="entry name" value="Cytochrome c-like domain"/>
    <property type="match status" value="1"/>
</dbReference>
<keyword evidence="5 6" id="KW-0408">Iron</keyword>
<evidence type="ECO:0000256" key="5">
    <source>
        <dbReference type="ARBA" id="ARBA00023004"/>
    </source>
</evidence>
<dbReference type="InterPro" id="IPR009056">
    <property type="entry name" value="Cyt_c-like_dom"/>
</dbReference>
<gene>
    <name evidence="9" type="ORF">K7G82_07770</name>
</gene>
<keyword evidence="10" id="KW-1185">Reference proteome</keyword>
<feature type="signal peptide" evidence="7">
    <location>
        <begin position="1"/>
        <end position="25"/>
    </location>
</feature>
<dbReference type="InterPro" id="IPR002327">
    <property type="entry name" value="Cyt_c_1A/1B"/>
</dbReference>
<dbReference type="RefSeq" id="WP_222989285.1">
    <property type="nucleotide sequence ID" value="NZ_JAINVV010000004.1"/>
</dbReference>
<keyword evidence="7" id="KW-0732">Signal</keyword>
<evidence type="ECO:0000256" key="3">
    <source>
        <dbReference type="ARBA" id="ARBA00022723"/>
    </source>
</evidence>
<comment type="caution">
    <text evidence="9">The sequence shown here is derived from an EMBL/GenBank/DDBJ whole genome shotgun (WGS) entry which is preliminary data.</text>
</comment>
<feature type="domain" description="Cytochrome c" evidence="8">
    <location>
        <begin position="23"/>
        <end position="124"/>
    </location>
</feature>
<evidence type="ECO:0000256" key="2">
    <source>
        <dbReference type="ARBA" id="ARBA00022617"/>
    </source>
</evidence>